<organism evidence="1 2">
    <name type="scientific">Escherichia coli</name>
    <dbReference type="NCBI Taxonomy" id="562"/>
    <lineage>
        <taxon>Bacteria</taxon>
        <taxon>Pseudomonadati</taxon>
        <taxon>Pseudomonadota</taxon>
        <taxon>Gammaproteobacteria</taxon>
        <taxon>Enterobacterales</taxon>
        <taxon>Enterobacteriaceae</taxon>
        <taxon>Escherichia</taxon>
    </lineage>
</organism>
<evidence type="ECO:0000313" key="2">
    <source>
        <dbReference type="Proteomes" id="UP000255460"/>
    </source>
</evidence>
<gene>
    <name evidence="1" type="ORF">NCTC10418_03617</name>
</gene>
<dbReference type="EMBL" id="UFZQ01000001">
    <property type="protein sequence ID" value="STE85986.1"/>
    <property type="molecule type" value="Genomic_DNA"/>
</dbReference>
<dbReference type="AlphaFoldDB" id="A0A376KV06"/>
<evidence type="ECO:0000313" key="1">
    <source>
        <dbReference type="EMBL" id="STE85986.1"/>
    </source>
</evidence>
<protein>
    <submittedName>
        <fullName evidence="1">Uncharacterized protein</fullName>
    </submittedName>
</protein>
<sequence length="84" mass="9458">MRRESANYIGARSFRAAIKPDIKLQPTVDVRTMDAFANGMRSYKAIMVQRITIAPQGPEFFPFCDGLLAIDGLEYVRPPAGQFY</sequence>
<accession>A0A376KV06</accession>
<proteinExistence type="predicted"/>
<name>A0A376KV06_ECOLX</name>
<reference evidence="1 2" key="1">
    <citation type="submission" date="2018-06" db="EMBL/GenBank/DDBJ databases">
        <authorList>
            <consortium name="Pathogen Informatics"/>
            <person name="Doyle S."/>
        </authorList>
    </citation>
    <scope>NUCLEOTIDE SEQUENCE [LARGE SCALE GENOMIC DNA]</scope>
    <source>
        <strain evidence="1 2">NCTC10418</strain>
    </source>
</reference>
<dbReference type="Proteomes" id="UP000255460">
    <property type="component" value="Unassembled WGS sequence"/>
</dbReference>